<dbReference type="PANTHER" id="PTHR47780">
    <property type="entry name" value="PROTEIN SET DOMAIN GROUP 41"/>
    <property type="match status" value="1"/>
</dbReference>
<accession>A0A0A9F1A3</accession>
<name>A0A0A9F1A3_ARUDO</name>
<dbReference type="PANTHER" id="PTHR47780:SF1">
    <property type="entry name" value="PROTEIN SET DOMAIN GROUP 41"/>
    <property type="match status" value="1"/>
</dbReference>
<dbReference type="AlphaFoldDB" id="A0A0A9F1A3"/>
<reference evidence="1" key="1">
    <citation type="submission" date="2014-09" db="EMBL/GenBank/DDBJ databases">
        <authorList>
            <person name="Magalhaes I.L.F."/>
            <person name="Oliveira U."/>
            <person name="Santos F.R."/>
            <person name="Vidigal T.H.D.A."/>
            <person name="Brescovit A.D."/>
            <person name="Santos A.J."/>
        </authorList>
    </citation>
    <scope>NUCLEOTIDE SEQUENCE</scope>
    <source>
        <tissue evidence="1">Shoot tissue taken approximately 20 cm above the soil surface</tissue>
    </source>
</reference>
<evidence type="ECO:0000313" key="1">
    <source>
        <dbReference type="EMBL" id="JAE06815.1"/>
    </source>
</evidence>
<proteinExistence type="predicted"/>
<dbReference type="EMBL" id="GBRH01191081">
    <property type="protein sequence ID" value="JAE06815.1"/>
    <property type="molecule type" value="Transcribed_RNA"/>
</dbReference>
<protein>
    <submittedName>
        <fullName evidence="1">Uncharacterized protein</fullName>
    </submittedName>
</protein>
<organism evidence="1">
    <name type="scientific">Arundo donax</name>
    <name type="common">Giant reed</name>
    <name type="synonym">Donax arundinaceus</name>
    <dbReference type="NCBI Taxonomy" id="35708"/>
    <lineage>
        <taxon>Eukaryota</taxon>
        <taxon>Viridiplantae</taxon>
        <taxon>Streptophyta</taxon>
        <taxon>Embryophyta</taxon>
        <taxon>Tracheophyta</taxon>
        <taxon>Spermatophyta</taxon>
        <taxon>Magnoliopsida</taxon>
        <taxon>Liliopsida</taxon>
        <taxon>Poales</taxon>
        <taxon>Poaceae</taxon>
        <taxon>PACMAD clade</taxon>
        <taxon>Arundinoideae</taxon>
        <taxon>Arundineae</taxon>
        <taxon>Arundo</taxon>
    </lineage>
</organism>
<reference evidence="1" key="2">
    <citation type="journal article" date="2015" name="Data Brief">
        <title>Shoot transcriptome of the giant reed, Arundo donax.</title>
        <authorList>
            <person name="Barrero R.A."/>
            <person name="Guerrero F.D."/>
            <person name="Moolhuijzen P."/>
            <person name="Goolsby J.A."/>
            <person name="Tidwell J."/>
            <person name="Bellgard S.E."/>
            <person name="Bellgard M.I."/>
        </authorList>
    </citation>
    <scope>NUCLEOTIDE SEQUENCE</scope>
    <source>
        <tissue evidence="1">Shoot tissue taken approximately 20 cm above the soil surface</tissue>
    </source>
</reference>
<sequence length="58" mass="6355">MEMRARECANMSEDLTGAITPYATALHDAFFHSHCSSCFCELPMQSPCVMSCVTCCSV</sequence>